<dbReference type="SMART" id="SM00317">
    <property type="entry name" value="SET"/>
    <property type="match status" value="1"/>
</dbReference>
<gene>
    <name evidence="2" type="ORF">SUNI508_12479</name>
</gene>
<reference evidence="2 3" key="1">
    <citation type="journal article" date="2024" name="J. Plant Pathol.">
        <title>Sequence and assembly of the genome of Seiridium unicorne, isolate CBS 538.82, causal agent of cypress canker disease.</title>
        <authorList>
            <person name="Scali E."/>
            <person name="Rocca G.D."/>
            <person name="Danti R."/>
            <person name="Garbelotto M."/>
            <person name="Barberini S."/>
            <person name="Baroncelli R."/>
            <person name="Emiliani G."/>
        </authorList>
    </citation>
    <scope>NUCLEOTIDE SEQUENCE [LARGE SCALE GENOMIC DNA]</scope>
    <source>
        <strain evidence="2 3">BM-138-508</strain>
    </source>
</reference>
<protein>
    <recommendedName>
        <fullName evidence="1">SET domain-containing protein</fullName>
    </recommendedName>
</protein>
<dbReference type="InterPro" id="IPR046341">
    <property type="entry name" value="SET_dom_sf"/>
</dbReference>
<dbReference type="InterPro" id="IPR053185">
    <property type="entry name" value="SET_domain_protein"/>
</dbReference>
<dbReference type="EMBL" id="JARVKF010000003">
    <property type="protein sequence ID" value="KAK9426208.1"/>
    <property type="molecule type" value="Genomic_DNA"/>
</dbReference>
<dbReference type="SUPFAM" id="SSF82199">
    <property type="entry name" value="SET domain"/>
    <property type="match status" value="1"/>
</dbReference>
<dbReference type="PROSITE" id="PS50280">
    <property type="entry name" value="SET"/>
    <property type="match status" value="1"/>
</dbReference>
<dbReference type="Proteomes" id="UP001408356">
    <property type="component" value="Unassembled WGS sequence"/>
</dbReference>
<dbReference type="InterPro" id="IPR011990">
    <property type="entry name" value="TPR-like_helical_dom_sf"/>
</dbReference>
<sequence length="337" mass="38359">MDVPDLSRLSLNGRSGEAPAFVRDDLYEERHTGGAGIAIFATAFIPSGTRLFCEEALIVIHNEANQTEVFQTVTSLSEKEQRLYWELAASLKPSKDVAWIDGLRQWCEGKEESFNSLVEAHEKAWSIYETNRFNMYFPDSDYKLGVFAKCARLNHSCAPNVFHRYNHRIGRMTIHALRDIKPGEELNTSYIDICHPTAARRQILKKWGFNCQCSACNSPDSSGDFLRKRTEDMLTKIRKYEKQQESRVDQSEETDDVKIMGFIEKGMQLMEKQGMEETDTLGYLLSLAIKHGLRLGRVAEAAQWAERLVVVEKKCLGEDSDEYDAAEELCSAFSQVS</sequence>
<dbReference type="InterPro" id="IPR001214">
    <property type="entry name" value="SET_dom"/>
</dbReference>
<feature type="domain" description="SET" evidence="1">
    <location>
        <begin position="24"/>
        <end position="191"/>
    </location>
</feature>
<dbReference type="Gene3D" id="1.25.40.10">
    <property type="entry name" value="Tetratricopeptide repeat domain"/>
    <property type="match status" value="1"/>
</dbReference>
<evidence type="ECO:0000313" key="3">
    <source>
        <dbReference type="Proteomes" id="UP001408356"/>
    </source>
</evidence>
<dbReference type="CDD" id="cd20071">
    <property type="entry name" value="SET_SMYD"/>
    <property type="match status" value="1"/>
</dbReference>
<organism evidence="2 3">
    <name type="scientific">Seiridium unicorne</name>
    <dbReference type="NCBI Taxonomy" id="138068"/>
    <lineage>
        <taxon>Eukaryota</taxon>
        <taxon>Fungi</taxon>
        <taxon>Dikarya</taxon>
        <taxon>Ascomycota</taxon>
        <taxon>Pezizomycotina</taxon>
        <taxon>Sordariomycetes</taxon>
        <taxon>Xylariomycetidae</taxon>
        <taxon>Amphisphaeriales</taxon>
        <taxon>Sporocadaceae</taxon>
        <taxon>Seiridium</taxon>
    </lineage>
</organism>
<accession>A0ABR2VHX1</accession>
<keyword evidence="3" id="KW-1185">Reference proteome</keyword>
<dbReference type="PANTHER" id="PTHR47332">
    <property type="entry name" value="SET DOMAIN-CONTAINING PROTEIN 5"/>
    <property type="match status" value="1"/>
</dbReference>
<comment type="caution">
    <text evidence="2">The sequence shown here is derived from an EMBL/GenBank/DDBJ whole genome shotgun (WGS) entry which is preliminary data.</text>
</comment>
<name>A0ABR2VHX1_9PEZI</name>
<evidence type="ECO:0000313" key="2">
    <source>
        <dbReference type="EMBL" id="KAK9426208.1"/>
    </source>
</evidence>
<dbReference type="Gene3D" id="2.170.270.10">
    <property type="entry name" value="SET domain"/>
    <property type="match status" value="1"/>
</dbReference>
<evidence type="ECO:0000259" key="1">
    <source>
        <dbReference type="PROSITE" id="PS50280"/>
    </source>
</evidence>
<proteinExistence type="predicted"/>
<dbReference type="PANTHER" id="PTHR47332:SF4">
    <property type="entry name" value="SET DOMAIN-CONTAINING PROTEIN 5"/>
    <property type="match status" value="1"/>
</dbReference>
<dbReference type="Pfam" id="PF00856">
    <property type="entry name" value="SET"/>
    <property type="match status" value="1"/>
</dbReference>